<dbReference type="EMBL" id="CP036276">
    <property type="protein sequence ID" value="QDU44428.1"/>
    <property type="molecule type" value="Genomic_DNA"/>
</dbReference>
<dbReference type="Proteomes" id="UP000319383">
    <property type="component" value="Chromosome"/>
</dbReference>
<evidence type="ECO:0000313" key="2">
    <source>
        <dbReference type="Proteomes" id="UP000319383"/>
    </source>
</evidence>
<dbReference type="InterPro" id="IPR008323">
    <property type="entry name" value="UCP033563"/>
</dbReference>
<proteinExistence type="predicted"/>
<gene>
    <name evidence="1" type="ORF">Mal52_29090</name>
</gene>
<accession>A0A517ZPM9</accession>
<dbReference type="PIRSF" id="PIRSF033563">
    <property type="entry name" value="UCP033563"/>
    <property type="match status" value="1"/>
</dbReference>
<dbReference type="PANTHER" id="PTHR36454">
    <property type="entry name" value="LMO2823 PROTEIN"/>
    <property type="match status" value="1"/>
</dbReference>
<name>A0A517ZPM9_9PLAN</name>
<dbReference type="Pfam" id="PF06245">
    <property type="entry name" value="DUF1015"/>
    <property type="match status" value="1"/>
</dbReference>
<dbReference type="KEGG" id="sdyn:Mal52_29090"/>
<protein>
    <recommendedName>
        <fullName evidence="3">DUF1015 domain-containing protein</fullName>
    </recommendedName>
</protein>
<evidence type="ECO:0000313" key="1">
    <source>
        <dbReference type="EMBL" id="QDU44428.1"/>
    </source>
</evidence>
<keyword evidence="2" id="KW-1185">Reference proteome</keyword>
<dbReference type="PANTHER" id="PTHR36454:SF1">
    <property type="entry name" value="DUF1015 DOMAIN-CONTAINING PROTEIN"/>
    <property type="match status" value="1"/>
</dbReference>
<evidence type="ECO:0008006" key="3">
    <source>
        <dbReference type="Google" id="ProtNLM"/>
    </source>
</evidence>
<dbReference type="AlphaFoldDB" id="A0A517ZPM9"/>
<dbReference type="RefSeq" id="WP_145376790.1">
    <property type="nucleotide sequence ID" value="NZ_CP036276.1"/>
</dbReference>
<organism evidence="1 2">
    <name type="scientific">Symmachiella dynata</name>
    <dbReference type="NCBI Taxonomy" id="2527995"/>
    <lineage>
        <taxon>Bacteria</taxon>
        <taxon>Pseudomonadati</taxon>
        <taxon>Planctomycetota</taxon>
        <taxon>Planctomycetia</taxon>
        <taxon>Planctomycetales</taxon>
        <taxon>Planctomycetaceae</taxon>
        <taxon>Symmachiella</taxon>
    </lineage>
</organism>
<sequence>MADIHPFRALRYDVAQVGDISDVVAPPYDVINEQMQTELYEKHPCNAVRLILNRTEPGDAGADEKYDRAANFLMRWVNDGVLFRDREEALYVYHQEFDWAGQHFVRKGFLCRVRLEEFGKGKIFPHEQTMSGPKADRLALIKACHTNLSPIFGLFPDSDQAAQTPLEAAISEMTPMEATDHLGVIHRLWAVTDRAAITETLEVLRETPVFIADGHHRYETALNYRNHLAETGKLADENSPANFVMMMMVGMSDPGLAILPTHRLVSGLPDITSDQLIAALAGLFEIEAVGEGAAAMQECWDLIDADGGQDVFGFGTTADNKWVFARLIDGSLMTELAPDQSDAWRDLGVSVLRSLVLEHCLKNNITGADPQCTYVRLLEEVTEAQQNGSCQLACLVPPAGMEHIEEIAGNFEKMPPKSTYFYPKLLSGLLFNPLDQ</sequence>
<reference evidence="1 2" key="1">
    <citation type="submission" date="2019-02" db="EMBL/GenBank/DDBJ databases">
        <title>Deep-cultivation of Planctomycetes and their phenomic and genomic characterization uncovers novel biology.</title>
        <authorList>
            <person name="Wiegand S."/>
            <person name="Jogler M."/>
            <person name="Boedeker C."/>
            <person name="Pinto D."/>
            <person name="Vollmers J."/>
            <person name="Rivas-Marin E."/>
            <person name="Kohn T."/>
            <person name="Peeters S.H."/>
            <person name="Heuer A."/>
            <person name="Rast P."/>
            <person name="Oberbeckmann S."/>
            <person name="Bunk B."/>
            <person name="Jeske O."/>
            <person name="Meyerdierks A."/>
            <person name="Storesund J.E."/>
            <person name="Kallscheuer N."/>
            <person name="Luecker S."/>
            <person name="Lage O.M."/>
            <person name="Pohl T."/>
            <person name="Merkel B.J."/>
            <person name="Hornburger P."/>
            <person name="Mueller R.-W."/>
            <person name="Bruemmer F."/>
            <person name="Labrenz M."/>
            <person name="Spormann A.M."/>
            <person name="Op den Camp H."/>
            <person name="Overmann J."/>
            <person name="Amann R."/>
            <person name="Jetten M.S.M."/>
            <person name="Mascher T."/>
            <person name="Medema M.H."/>
            <person name="Devos D.P."/>
            <person name="Kaster A.-K."/>
            <person name="Ovreas L."/>
            <person name="Rohde M."/>
            <person name="Galperin M.Y."/>
            <person name="Jogler C."/>
        </authorList>
    </citation>
    <scope>NUCLEOTIDE SEQUENCE [LARGE SCALE GENOMIC DNA]</scope>
    <source>
        <strain evidence="1 2">Mal52</strain>
    </source>
</reference>